<dbReference type="OrthoDB" id="24823at10239"/>
<gene>
    <name evidence="2" type="primary">LORF3</name>
    <name evidence="5" type="synonym">DEVCV65</name>
    <name evidence="6" type="synonym">ORF63</name>
    <name evidence="8" type="synonym">ORF65</name>
</gene>
<dbReference type="RefSeq" id="YP_003084424.1">
    <property type="nucleotide sequence ID" value="NC_013036.1"/>
</dbReference>
<dbReference type="EMBL" id="KJ549663">
    <property type="protein sequence ID" value="AJG04932.1"/>
    <property type="molecule type" value="Genomic_DNA"/>
</dbReference>
<reference evidence="6 10" key="5">
    <citation type="journal article" date="2013" name="Genome Announc.">
        <title>Complete genome sequence of an attenuated duck enteritis virus obtained by in vitro serial passage.</title>
        <authorList>
            <person name="Yang C."/>
            <person name="Li J."/>
            <person name="Li Q."/>
            <person name="Li H."/>
            <person name="Xia Y."/>
            <person name="Guo X."/>
            <person name="Yu K."/>
            <person name="Yang H."/>
        </authorList>
    </citation>
    <scope>NUCLEOTIDE SEQUENCE [LARGE SCALE GENOMIC DNA]</scope>
    <source>
        <strain evidence="6">K</strain>
    </source>
</reference>
<dbReference type="Proteomes" id="UP000164963">
    <property type="component" value="Genome"/>
</dbReference>
<evidence type="ECO:0000313" key="10">
    <source>
        <dbReference type="Proteomes" id="UP000112239"/>
    </source>
</evidence>
<dbReference type="EMBL" id="KF487736">
    <property type="protein sequence ID" value="AGS78723.1"/>
    <property type="molecule type" value="Genomic_DNA"/>
</dbReference>
<sequence length="480" mass="53877">MRVVMMHERAHIGGSEHDADAISIAAIDGAYMACRGLAMEAVFHGNVDKIMIERLATTWATAMRFIMAYPQFSEHEQLKQLYRENRTWLRNVIESVMAGSEAWAFWKVMRRCLDWCCMFHLPHDTHCAYGAPRVGELYFTVAGDTLARRMCVPLMAYTEAPCILTNERVINGLTPGSSPKICNGKVTATVAPLQKYTEYIKGDIPPFILDLPPFEEQESLDLDDILVPSSSSEEDVDDDDDEEFVSLDVLLGIGRDENRETGNRNRESVGEENSDNAYIAEDQGGHGEEDNNIDADVGEEDNNIDADVGEEDNNIDADVGEEDRMDDGDQGVTGNVYLLDSDSFDEQPSGSNVAQEHEHDGANDEVLYTRASARRAELITRTQAALAAARAVLYSNESDDEFSDRDDEPAYRRRVDRSTTTSLGSRRRRSPVNHEQVPVQRRRTVDDQVVPTARLRGHQTPRHNTNRPSGVQIPNRIRRQ</sequence>
<dbReference type="EMBL" id="KF263690">
    <property type="protein sequence ID" value="AGW24853.1"/>
    <property type="molecule type" value="Genomic_DNA"/>
</dbReference>
<dbReference type="KEGG" id="vg:8223389"/>
<organism evidence="2 12">
    <name type="scientific">anatid alphaherpesvirus 1</name>
    <dbReference type="NCBI Taxonomy" id="104388"/>
    <lineage>
        <taxon>Viruses</taxon>
        <taxon>Duplodnaviria</taxon>
        <taxon>Heunggongvirae</taxon>
        <taxon>Peploviricota</taxon>
        <taxon>Herviviricetes</taxon>
        <taxon>Herpesvirales</taxon>
        <taxon>Orthoherpesviridae</taxon>
        <taxon>Alphaherpesvirinae</taxon>
        <taxon>Mardivirus</taxon>
        <taxon>Mardivirus anatidalpha1</taxon>
    </lineage>
</organism>
<evidence type="ECO:0000313" key="13">
    <source>
        <dbReference type="Proteomes" id="UP000180937"/>
    </source>
</evidence>
<evidence type="ECO:0000313" key="6">
    <source>
        <dbReference type="EMBL" id="AGS78723.1"/>
    </source>
</evidence>
<dbReference type="EMBL" id="EU328306">
    <property type="protein sequence ID" value="ABY47599.1"/>
    <property type="molecule type" value="Genomic_DNA"/>
</dbReference>
<accession>A7LA98</accession>
<protein>
    <submittedName>
        <fullName evidence="2 4">LORF3</fullName>
    </submittedName>
</protein>
<evidence type="ECO:0000313" key="8">
    <source>
        <dbReference type="EMBL" id="AJG04932.1"/>
    </source>
</evidence>
<dbReference type="Pfam" id="PF07420">
    <property type="entry name" value="DUF1509"/>
    <property type="match status" value="1"/>
</dbReference>
<evidence type="ECO:0000313" key="9">
    <source>
        <dbReference type="Proteomes" id="UP000098628"/>
    </source>
</evidence>
<feature type="region of interest" description="Disordered" evidence="1">
    <location>
        <begin position="396"/>
        <end position="480"/>
    </location>
</feature>
<feature type="compositionally biased region" description="Acidic residues" evidence="1">
    <location>
        <begin position="290"/>
        <end position="329"/>
    </location>
</feature>
<evidence type="ECO:0000313" key="7">
    <source>
        <dbReference type="EMBL" id="AGW24853.1"/>
    </source>
</evidence>
<reference evidence="5 13" key="7">
    <citation type="journal article" date="2014" name="Virus Genes">
        <title>Comparative genomic sequence analysis between a standard challenge strain and a vaccine strain of duck enteritis virus in China.</title>
        <authorList>
            <person name="Yang C."/>
            <person name="Li Q."/>
            <person name="Li J."/>
            <person name="Zhang G."/>
            <person name="Li H."/>
            <person name="Xia Y."/>
            <person name="Yang H."/>
            <person name="Yu K."/>
        </authorList>
    </citation>
    <scope>NUCLEOTIDE SEQUENCE [LARGE SCALE GENOMIC DNA]</scope>
    <source>
        <strain evidence="5">CV</strain>
    </source>
</reference>
<evidence type="ECO:0000313" key="4">
    <source>
        <dbReference type="EMBL" id="ACR24656.1"/>
    </source>
</evidence>
<dbReference type="Proteomes" id="UP000114267">
    <property type="component" value="Segment"/>
</dbReference>
<evidence type="ECO:0000256" key="1">
    <source>
        <dbReference type="SAM" id="MobiDB-lite"/>
    </source>
</evidence>
<evidence type="ECO:0000313" key="2">
    <source>
        <dbReference type="EMBL" id="ABS19577.1"/>
    </source>
</evidence>
<evidence type="ECO:0000313" key="11">
    <source>
        <dbReference type="Proteomes" id="UP000114267"/>
    </source>
</evidence>
<name>A7LA98_9ALPH</name>
<dbReference type="Proteomes" id="UP000112239">
    <property type="component" value="Segment"/>
</dbReference>
<reference evidence="4" key="2">
    <citation type="journal article" date="2009" name="Intervirology">
        <title>Unique sequence characteristics of genes in the leftmost region of unique long region in duck enteritis virus.</title>
        <authorList>
            <person name="Liu X."/>
            <person name="Liu S."/>
            <person name="Li H."/>
            <person name="Han Z."/>
            <person name="Shao Y."/>
            <person name="Kong X."/>
        </authorList>
    </citation>
    <scope>NUCLEOTIDE SEQUENCE</scope>
    <source>
        <strain evidence="4">DEV clone-03 vaccine</strain>
    </source>
</reference>
<reference evidence="2" key="4">
    <citation type="submission" date="2009-07" db="EMBL/GenBank/DDBJ databases">
        <authorList>
            <person name="Li Y.F."/>
            <person name="Huang B."/>
        </authorList>
    </citation>
    <scope>NUCLEOTIDE SEQUENCE</scope>
    <source>
        <strain evidence="2">VAC</strain>
    </source>
</reference>
<feature type="compositionally biased region" description="Basic and acidic residues" evidence="1">
    <location>
        <begin position="408"/>
        <end position="417"/>
    </location>
</feature>
<reference evidence="2 12" key="3">
    <citation type="journal article" date="2009" name="Virology">
        <title>Molecular characterization of the genome of duck enteritis virus.</title>
        <authorList>
            <person name="Li Y."/>
            <person name="Huang B."/>
            <person name="Ma X."/>
            <person name="Wu J."/>
            <person name="Li F."/>
            <person name="Ai W."/>
            <person name="Song M."/>
            <person name="Yang H."/>
        </authorList>
    </citation>
    <scope>NUCLEOTIDE SEQUENCE [LARGE SCALE GENOMIC DNA]</scope>
    <source>
        <strain evidence="2">VAC</strain>
    </source>
</reference>
<dbReference type="Proteomes" id="UP000098628">
    <property type="component" value="Genome"/>
</dbReference>
<dbReference type="EMBL" id="JQ673560">
    <property type="protein sequence ID" value="AGA17855.1"/>
    <property type="molecule type" value="Genomic_DNA"/>
</dbReference>
<evidence type="ECO:0000313" key="3">
    <source>
        <dbReference type="EMBL" id="ABY47599.1"/>
    </source>
</evidence>
<evidence type="ECO:0000313" key="12">
    <source>
        <dbReference type="Proteomes" id="UP000164963"/>
    </source>
</evidence>
<feature type="compositionally biased region" description="Basic and acidic residues" evidence="1">
    <location>
        <begin position="256"/>
        <end position="269"/>
    </location>
</feature>
<dbReference type="Proteomes" id="UP000180937">
    <property type="component" value="Segment"/>
</dbReference>
<proteinExistence type="predicted"/>
<reference evidence="3" key="1">
    <citation type="submission" date="2007-12" db="EMBL/GenBank/DDBJ databases">
        <title>Sequences of LORF2- and LORF3-like genes of Duck enteritis virus clone-03 strain corresponding to MDV-1.</title>
        <authorList>
            <person name="Liu X."/>
            <person name="Li H."/>
            <person name="Liu S."/>
            <person name="Kong X."/>
        </authorList>
    </citation>
    <scope>NUCLEOTIDE SEQUENCE</scope>
    <source>
        <strain evidence="3">DEV clone-03</strain>
    </source>
</reference>
<dbReference type="EMBL" id="EU082088">
    <property type="protein sequence ID" value="ABS19577.1"/>
    <property type="molecule type" value="Genomic_DNA"/>
</dbReference>
<evidence type="ECO:0000313" key="5">
    <source>
        <dbReference type="EMBL" id="AGA17855.1"/>
    </source>
</evidence>
<feature type="compositionally biased region" description="Acidic residues" evidence="1">
    <location>
        <begin position="397"/>
        <end position="407"/>
    </location>
</feature>
<reference evidence="9" key="8">
    <citation type="submission" date="2014-03" db="EMBL/GenBank/DDBJ databases">
        <title>Protective efficacy and genomic characteristics of a duck enteritis virus attenuated by serial passage in chick embryo fibroblast.</title>
        <authorList>
            <person name="Yang C."/>
            <person name="Li Q."/>
            <person name="Li J."/>
            <person name="Liu D."/>
            <person name="Li L."/>
            <person name="Li H."/>
            <person name="Xia Y."/>
            <person name="Yang H."/>
            <person name="Yu K."/>
        </authorList>
    </citation>
    <scope>NUCLEOTIDE SEQUENCE [LARGE SCALE GENOMIC DNA]</scope>
</reference>
<dbReference type="GeneID" id="8223389"/>
<dbReference type="EMBL" id="FJ932653">
    <property type="protein sequence ID" value="ACR24656.1"/>
    <property type="molecule type" value="Genomic_DNA"/>
</dbReference>
<feature type="compositionally biased region" description="Basic residues" evidence="1">
    <location>
        <begin position="455"/>
        <end position="465"/>
    </location>
</feature>
<feature type="region of interest" description="Disordered" evidence="1">
    <location>
        <begin position="256"/>
        <end position="364"/>
    </location>
</feature>
<reference evidence="8" key="9">
    <citation type="journal article" date="2015" name="Arch. Virol.">
        <title>Biological properties of a duck enteritis virus attenuated via serial passaging in chick embryo fibroblasts.</title>
        <authorList>
            <person name="Yang C."/>
            <person name="Li J."/>
            <person name="Li Q."/>
            <person name="Li L."/>
            <person name="Sun M."/>
            <person name="Li H."/>
            <person name="Xia Y."/>
            <person name="Yang H."/>
            <person name="Yu K."/>
        </authorList>
    </citation>
    <scope>NUCLEOTIDE SEQUENCE</scope>
    <source>
        <strain evidence="8">CV p80</strain>
    </source>
</reference>
<reference evidence="7 11" key="6">
    <citation type="submission" date="2013-06" db="EMBL/GenBank/DDBJ databases">
        <authorList>
            <person name="Zou Z."/>
            <person name="Hu Y."/>
        </authorList>
    </citation>
    <scope>NUCLEOTIDE SEQUENCE [LARGE SCALE GENOMIC DNA]</scope>
    <source>
        <strain evidence="7">C-KCE</strain>
    </source>
</reference>
<dbReference type="InterPro" id="IPR010883">
    <property type="entry name" value="Marek_disease_virus_LORF3"/>
</dbReference>